<sequence length="87" mass="8709">MQLLNPLAPNGASCVPLTVNAPDSAPPVRGSAPTSEAPIEISAVPLNDLPAISRAVASFVAATAVPFAGNAPRLVSATALLATSFRF</sequence>
<dbReference type="Proteomes" id="UP000044625">
    <property type="component" value="Unassembled WGS sequence"/>
</dbReference>
<evidence type="ECO:0000313" key="1">
    <source>
        <dbReference type="EMBL" id="CRY69818.1"/>
    </source>
</evidence>
<accession>A0ABM9TZH2</accession>
<proteinExistence type="predicted"/>
<reference evidence="1 2" key="1">
    <citation type="submission" date="2015-03" db="EMBL/GenBank/DDBJ databases">
        <authorList>
            <consortium name="Pathogen Informatics"/>
            <person name="Murphy D."/>
        </authorList>
    </citation>
    <scope>NUCLEOTIDE SEQUENCE [LARGE SCALE GENOMIC DNA]</scope>
    <source>
        <strain evidence="2">type strain: CIP110230</strain>
    </source>
</reference>
<name>A0ABM9TZH2_9GAMM</name>
<evidence type="ECO:0000313" key="2">
    <source>
        <dbReference type="Proteomes" id="UP000044625"/>
    </source>
</evidence>
<organism evidence="1 2">
    <name type="scientific">Yersinia pekkanenii</name>
    <dbReference type="NCBI Taxonomy" id="1288385"/>
    <lineage>
        <taxon>Bacteria</taxon>
        <taxon>Pseudomonadati</taxon>
        <taxon>Pseudomonadota</taxon>
        <taxon>Gammaproteobacteria</taxon>
        <taxon>Enterobacterales</taxon>
        <taxon>Yersiniaceae</taxon>
        <taxon>Yersinia</taxon>
    </lineage>
</organism>
<protein>
    <submittedName>
        <fullName evidence="1">Uncharacterized protein</fullName>
    </submittedName>
</protein>
<comment type="caution">
    <text evidence="1">The sequence shown here is derived from an EMBL/GenBank/DDBJ whole genome shotgun (WGS) entry which is preliminary data.</text>
</comment>
<dbReference type="EMBL" id="CWJL01000137">
    <property type="protein sequence ID" value="CRY69818.1"/>
    <property type="molecule type" value="Genomic_DNA"/>
</dbReference>
<gene>
    <name evidence="1" type="ORF">ERS137968_04976</name>
</gene>
<keyword evidence="2" id="KW-1185">Reference proteome</keyword>